<accession>A0A834P4R0</accession>
<proteinExistence type="predicted"/>
<dbReference type="AlphaFoldDB" id="A0A834P4R0"/>
<sequence>MMFHGETQLRQFNLCHCYRRCRRCSFHCRCPRHYGIESQRGVAWTTVEISAVLNLVRISTVWPFTTAAAGAASAAAVASAIAAAAAAGAVASAASATGTVTTAVLHEIKTLL</sequence>
<dbReference type="Proteomes" id="UP000600918">
    <property type="component" value="Unassembled WGS sequence"/>
</dbReference>
<keyword evidence="2" id="KW-1185">Reference proteome</keyword>
<comment type="caution">
    <text evidence="1">The sequence shown here is derived from an EMBL/GenBank/DDBJ whole genome shotgun (WGS) entry which is preliminary data.</text>
</comment>
<evidence type="ECO:0000313" key="2">
    <source>
        <dbReference type="Proteomes" id="UP000600918"/>
    </source>
</evidence>
<gene>
    <name evidence="1" type="ORF">H0235_005481</name>
</gene>
<evidence type="ECO:0000313" key="1">
    <source>
        <dbReference type="EMBL" id="KAF7429083.1"/>
    </source>
</evidence>
<reference evidence="1" key="1">
    <citation type="journal article" date="2020" name="G3 (Bethesda)">
        <title>High-Quality Assemblies for Three Invasive Social Wasps from the &lt;i&gt;Vespula&lt;/i&gt; Genus.</title>
        <authorList>
            <person name="Harrop T.W.R."/>
            <person name="Guhlin J."/>
            <person name="McLaughlin G.M."/>
            <person name="Permina E."/>
            <person name="Stockwell P."/>
            <person name="Gilligan J."/>
            <person name="Le Lec M.F."/>
            <person name="Gruber M.A.M."/>
            <person name="Quinn O."/>
            <person name="Lovegrove M."/>
            <person name="Duncan E.J."/>
            <person name="Remnant E.J."/>
            <person name="Van Eeckhoven J."/>
            <person name="Graham B."/>
            <person name="Knapp R.A."/>
            <person name="Langford K.W."/>
            <person name="Kronenberg Z."/>
            <person name="Press M.O."/>
            <person name="Eacker S.M."/>
            <person name="Wilson-Rankin E.E."/>
            <person name="Purcell J."/>
            <person name="Lester P.J."/>
            <person name="Dearden P.K."/>
        </authorList>
    </citation>
    <scope>NUCLEOTIDE SEQUENCE</scope>
    <source>
        <strain evidence="1">Volc-1</strain>
    </source>
</reference>
<name>A0A834P4R0_VESPE</name>
<protein>
    <submittedName>
        <fullName evidence="1">Uncharacterized protein</fullName>
    </submittedName>
</protein>
<organism evidence="1 2">
    <name type="scientific">Vespula pensylvanica</name>
    <name type="common">Western yellow jacket</name>
    <name type="synonym">Wasp</name>
    <dbReference type="NCBI Taxonomy" id="30213"/>
    <lineage>
        <taxon>Eukaryota</taxon>
        <taxon>Metazoa</taxon>
        <taxon>Ecdysozoa</taxon>
        <taxon>Arthropoda</taxon>
        <taxon>Hexapoda</taxon>
        <taxon>Insecta</taxon>
        <taxon>Pterygota</taxon>
        <taxon>Neoptera</taxon>
        <taxon>Endopterygota</taxon>
        <taxon>Hymenoptera</taxon>
        <taxon>Apocrita</taxon>
        <taxon>Aculeata</taxon>
        <taxon>Vespoidea</taxon>
        <taxon>Vespidae</taxon>
        <taxon>Vespinae</taxon>
        <taxon>Vespula</taxon>
    </lineage>
</organism>
<dbReference type="EMBL" id="JACSDY010000004">
    <property type="protein sequence ID" value="KAF7429083.1"/>
    <property type="molecule type" value="Genomic_DNA"/>
</dbReference>